<dbReference type="EMBL" id="WNKU01000004">
    <property type="protein sequence ID" value="MTV48403.1"/>
    <property type="molecule type" value="Genomic_DNA"/>
</dbReference>
<organism evidence="5 6">
    <name type="scientific">Heliobacterium mobile</name>
    <name type="common">Heliobacillus mobilis</name>
    <dbReference type="NCBI Taxonomy" id="28064"/>
    <lineage>
        <taxon>Bacteria</taxon>
        <taxon>Bacillati</taxon>
        <taxon>Bacillota</taxon>
        <taxon>Clostridia</taxon>
        <taxon>Eubacteriales</taxon>
        <taxon>Heliobacteriaceae</taxon>
        <taxon>Heliobacterium</taxon>
    </lineage>
</organism>
<dbReference type="PANTHER" id="PTHR43825:SF1">
    <property type="entry name" value="TRANSKETOLASE-LIKE PYRIMIDINE-BINDING DOMAIN-CONTAINING PROTEIN"/>
    <property type="match status" value="1"/>
</dbReference>
<dbReference type="PANTHER" id="PTHR43825">
    <property type="entry name" value="PYRUVATE DEHYDROGENASE E1 COMPONENT"/>
    <property type="match status" value="1"/>
</dbReference>
<dbReference type="Pfam" id="PF02780">
    <property type="entry name" value="Transketolase_C"/>
    <property type="match status" value="1"/>
</dbReference>
<dbReference type="OrthoDB" id="8732661at2"/>
<dbReference type="Proteomes" id="UP000430670">
    <property type="component" value="Unassembled WGS sequence"/>
</dbReference>
<dbReference type="SUPFAM" id="SSF52518">
    <property type="entry name" value="Thiamin diphosphate-binding fold (THDP-binding)"/>
    <property type="match status" value="1"/>
</dbReference>
<dbReference type="InterPro" id="IPR005475">
    <property type="entry name" value="Transketolase-like_Pyr-bd"/>
</dbReference>
<comment type="similarity">
    <text evidence="2">Belongs to the transketolase family.</text>
</comment>
<evidence type="ECO:0000256" key="3">
    <source>
        <dbReference type="ARBA" id="ARBA00023052"/>
    </source>
</evidence>
<protein>
    <submittedName>
        <fullName evidence="5">Transketolase</fullName>
    </submittedName>
</protein>
<proteinExistence type="inferred from homology"/>
<accession>A0A6I3SHP5</accession>
<keyword evidence="3" id="KW-0786">Thiamine pyrophosphate</keyword>
<evidence type="ECO:0000256" key="2">
    <source>
        <dbReference type="ARBA" id="ARBA00007131"/>
    </source>
</evidence>
<dbReference type="SUPFAM" id="SSF52922">
    <property type="entry name" value="TK C-terminal domain-like"/>
    <property type="match status" value="1"/>
</dbReference>
<name>A0A6I3SHP5_HELMO</name>
<dbReference type="InterPro" id="IPR033248">
    <property type="entry name" value="Transketolase_C"/>
</dbReference>
<comment type="caution">
    <text evidence="5">The sequence shown here is derived from an EMBL/GenBank/DDBJ whole genome shotgun (WGS) entry which is preliminary data.</text>
</comment>
<evidence type="ECO:0000256" key="1">
    <source>
        <dbReference type="ARBA" id="ARBA00001964"/>
    </source>
</evidence>
<dbReference type="CDD" id="cd07033">
    <property type="entry name" value="TPP_PYR_DXS_TK_like"/>
    <property type="match status" value="1"/>
</dbReference>
<dbReference type="InterPro" id="IPR009014">
    <property type="entry name" value="Transketo_C/PFOR_II"/>
</dbReference>
<sequence length="335" mass="36799">MEILSKVHAKNLVQWAKDKPEVLVLSADLTSSTEIDLFRDTYPDRFLSMGIAEQNMLSFAGGLAREGFFPFIHTFAVFIYRRAFDQIAMSVAYPNVPVRMFGFLPGIMTPGGATHQAIEDIAVMRALPNMTIFECGDATDVESVLDVAHAVNGPVYVRMLRGEIPRLFHPSDKMQFGKARVIQEGTDITLLTTGICTEEAMRAVQVLQKRGLSIQHMHVTTLKPFDDPSVLEAAAKAKYGVITMENHSIIGGLGTIVAEVMAEAGLGKKLVRIGLKDTFVHGASKPYLMREYGIDAMALIAEVERLVDDRFGIVESELAQTYLAPVHSLAKAEAL</sequence>
<evidence type="ECO:0000259" key="4">
    <source>
        <dbReference type="SMART" id="SM00861"/>
    </source>
</evidence>
<dbReference type="Gene3D" id="3.40.50.970">
    <property type="match status" value="1"/>
</dbReference>
<feature type="domain" description="Transketolase-like pyrimidine-binding" evidence="4">
    <location>
        <begin position="2"/>
        <end position="167"/>
    </location>
</feature>
<gene>
    <name evidence="5" type="ORF">GJ688_05325</name>
</gene>
<dbReference type="InterPro" id="IPR051157">
    <property type="entry name" value="PDH/Transketolase"/>
</dbReference>
<dbReference type="SMART" id="SM00861">
    <property type="entry name" value="Transket_pyr"/>
    <property type="match status" value="1"/>
</dbReference>
<dbReference type="FunFam" id="3.40.50.970:FF:000129">
    <property type="entry name" value="Transketolase"/>
    <property type="match status" value="1"/>
</dbReference>
<dbReference type="Pfam" id="PF02779">
    <property type="entry name" value="Transket_pyr"/>
    <property type="match status" value="1"/>
</dbReference>
<evidence type="ECO:0000313" key="6">
    <source>
        <dbReference type="Proteomes" id="UP000430670"/>
    </source>
</evidence>
<dbReference type="RefSeq" id="WP_155475511.1">
    <property type="nucleotide sequence ID" value="NZ_WNKU01000004.1"/>
</dbReference>
<dbReference type="Gene3D" id="3.40.50.920">
    <property type="match status" value="1"/>
</dbReference>
<dbReference type="InterPro" id="IPR029061">
    <property type="entry name" value="THDP-binding"/>
</dbReference>
<comment type="cofactor">
    <cofactor evidence="1">
        <name>thiamine diphosphate</name>
        <dbReference type="ChEBI" id="CHEBI:58937"/>
    </cofactor>
</comment>
<evidence type="ECO:0000313" key="5">
    <source>
        <dbReference type="EMBL" id="MTV48403.1"/>
    </source>
</evidence>
<keyword evidence="6" id="KW-1185">Reference proteome</keyword>
<dbReference type="AlphaFoldDB" id="A0A6I3SHP5"/>
<reference evidence="5 6" key="1">
    <citation type="submission" date="2019-11" db="EMBL/GenBank/DDBJ databases">
        <title>Whole-genome sequence of a the green, strictly anaerobic photosynthetic bacterium Heliobacillus mobilis DSM 6151.</title>
        <authorList>
            <person name="Kyndt J.A."/>
            <person name="Meyer T.E."/>
        </authorList>
    </citation>
    <scope>NUCLEOTIDE SEQUENCE [LARGE SCALE GENOMIC DNA]</scope>
    <source>
        <strain evidence="5 6">DSM 6151</strain>
    </source>
</reference>